<dbReference type="AlphaFoldDB" id="A0A3D9Q3P5"/>
<reference evidence="1 2" key="1">
    <citation type="submission" date="2018-08" db="EMBL/GenBank/DDBJ databases">
        <title>Genomic Encyclopedia of Type Strains, Phase III (KMG-III): the genomes of soil and plant-associated and newly described type strains.</title>
        <authorList>
            <person name="Whitman W."/>
        </authorList>
    </citation>
    <scope>NUCLEOTIDE SEQUENCE [LARGE SCALE GENOMIC DNA]</scope>
    <source>
        <strain evidence="1 2">CGMCC 1.10966</strain>
    </source>
</reference>
<evidence type="ECO:0000313" key="2">
    <source>
        <dbReference type="Proteomes" id="UP000256304"/>
    </source>
</evidence>
<proteinExistence type="predicted"/>
<evidence type="ECO:0000313" key="1">
    <source>
        <dbReference type="EMBL" id="REE56396.1"/>
    </source>
</evidence>
<keyword evidence="2" id="KW-1185">Reference proteome</keyword>
<dbReference type="Proteomes" id="UP000256304">
    <property type="component" value="Unassembled WGS sequence"/>
</dbReference>
<organism evidence="1 2">
    <name type="scientific">Paenibacillus taihuensis</name>
    <dbReference type="NCBI Taxonomy" id="1156355"/>
    <lineage>
        <taxon>Bacteria</taxon>
        <taxon>Bacillati</taxon>
        <taxon>Bacillota</taxon>
        <taxon>Bacilli</taxon>
        <taxon>Bacillales</taxon>
        <taxon>Paenibacillaceae</taxon>
        <taxon>Paenibacillus</taxon>
    </lineage>
</organism>
<comment type="caution">
    <text evidence="1">The sequence shown here is derived from an EMBL/GenBank/DDBJ whole genome shotgun (WGS) entry which is preliminary data.</text>
</comment>
<accession>A0A3D9Q3P5</accession>
<dbReference type="EMBL" id="QTTN01000061">
    <property type="protein sequence ID" value="REE56396.1"/>
    <property type="molecule type" value="Genomic_DNA"/>
</dbReference>
<name>A0A3D9Q3P5_9BACL</name>
<sequence length="72" mass="8450">MTMMATEHRHKHNNEIRAVRIQETERAAFFNEKGLFMRKFTKRIGFVLHGPQFTKKQRLLPLEAGEKPITVG</sequence>
<gene>
    <name evidence="1" type="ORF">A8990_16113</name>
</gene>
<protein>
    <submittedName>
        <fullName evidence="1">Uncharacterized protein</fullName>
    </submittedName>
</protein>